<evidence type="ECO:0000313" key="10">
    <source>
        <dbReference type="EMBL" id="QOS25129.1"/>
    </source>
</evidence>
<evidence type="ECO:0000313" key="14">
    <source>
        <dbReference type="EMBL" id="QOS28744.1"/>
    </source>
</evidence>
<evidence type="ECO:0000313" key="8">
    <source>
        <dbReference type="EMBL" id="QOS23684.1"/>
    </source>
</evidence>
<proteinExistence type="predicted"/>
<dbReference type="EMBL" id="MT898340">
    <property type="protein sequence ID" value="QOS27120.1"/>
    <property type="molecule type" value="Genomic_DNA"/>
</dbReference>
<evidence type="ECO:0000313" key="3">
    <source>
        <dbReference type="EMBL" id="QOS16229.1"/>
    </source>
</evidence>
<dbReference type="EMBL" id="MT898034">
    <property type="protein sequence ID" value="QOS15822.1"/>
    <property type="molecule type" value="Genomic_DNA"/>
</dbReference>
<dbReference type="EMBL" id="MT898247">
    <property type="protein sequence ID" value="QOS23614.1"/>
    <property type="molecule type" value="Genomic_DNA"/>
</dbReference>
<dbReference type="EMBL" id="MT898230">
    <property type="protein sequence ID" value="QOS23034.1"/>
    <property type="molecule type" value="Genomic_DNA"/>
</dbReference>
<protein>
    <recommendedName>
        <fullName evidence="1">Polysaccharide pyruvyl transferase domain-containing protein</fullName>
    </recommendedName>
</protein>
<reference evidence="8" key="1">
    <citation type="submission" date="2020-08" db="EMBL/GenBank/DDBJ databases">
        <title>Genetic structure, function and evolution of capsule biosynthesis loci in Vibrio parahaemolyticus.</title>
        <authorList>
            <person name="Li L."/>
            <person name="Bian S."/>
        </authorList>
    </citation>
    <scope>NUCLEOTIDE SEQUENCE</scope>
    <source>
        <strain evidence="3">VP385</strain>
        <strain evidence="12">VP408</strain>
        <strain evidence="2">VP409</strain>
        <strain evidence="5">VP411</strain>
        <strain evidence="15">VP412</strain>
        <strain evidence="13">VP413</strain>
        <strain evidence="4">VP414</strain>
        <strain evidence="11">VP415</strain>
        <strain evidence="8">VP419</strain>
        <strain evidence="7">VP425</strain>
        <strain evidence="10">VP426</strain>
        <strain evidence="9">VP427</strain>
        <strain evidence="6">VP436</strain>
        <strain evidence="14">VP445</strain>
    </source>
</reference>
<accession>A0A7M1W9G7</accession>
<evidence type="ECO:0000313" key="5">
    <source>
        <dbReference type="EMBL" id="QOS17854.1"/>
    </source>
</evidence>
<dbReference type="EMBL" id="MT898045">
    <property type="protein sequence ID" value="QOS16229.1"/>
    <property type="molecule type" value="Genomic_DNA"/>
</dbReference>
<feature type="domain" description="Polysaccharide pyruvyl transferase" evidence="1">
    <location>
        <begin position="17"/>
        <end position="310"/>
    </location>
</feature>
<evidence type="ECO:0000313" key="9">
    <source>
        <dbReference type="EMBL" id="QOS23929.1"/>
    </source>
</evidence>
<dbReference type="EMBL" id="MT898071">
    <property type="protein sequence ID" value="QOS17160.1"/>
    <property type="molecule type" value="Genomic_DNA"/>
</dbReference>
<dbReference type="EMBL" id="MT898406">
    <property type="protein sequence ID" value="QOS29646.1"/>
    <property type="molecule type" value="Genomic_DNA"/>
</dbReference>
<evidence type="ECO:0000313" key="11">
    <source>
        <dbReference type="EMBL" id="QOS26851.1"/>
    </source>
</evidence>
<evidence type="ECO:0000313" key="13">
    <source>
        <dbReference type="EMBL" id="QOS27120.1"/>
    </source>
</evidence>
<evidence type="ECO:0000313" key="12">
    <source>
        <dbReference type="EMBL" id="QOS26885.1"/>
    </source>
</evidence>
<evidence type="ECO:0000259" key="1">
    <source>
        <dbReference type="Pfam" id="PF04230"/>
    </source>
</evidence>
<gene>
    <name evidence="3" type="ORF">VP385_00013</name>
    <name evidence="12" type="ORF">VP408_00013</name>
    <name evidence="2" type="ORF">VP409_00013</name>
    <name evidence="5" type="ORF">VP411_00013</name>
    <name evidence="15" type="ORF">VP412_00013</name>
    <name evidence="13" type="ORF">VP413_00013</name>
    <name evidence="4" type="ORF">VP414_00013</name>
    <name evidence="11" type="ORF">VP415_00013</name>
    <name evidence="8" type="ORF">VP419_00013</name>
    <name evidence="7" type="ORF">VP425_00013</name>
    <name evidence="10" type="ORF">VP426_00013</name>
    <name evidence="9" type="ORF">VP427_00013</name>
    <name evidence="6" type="ORF">VP436_00013</name>
    <name evidence="14" type="ORF">VP445_00013</name>
</gene>
<evidence type="ECO:0000313" key="6">
    <source>
        <dbReference type="EMBL" id="QOS23034.1"/>
    </source>
</evidence>
<dbReference type="EMBL" id="MT898089">
    <property type="protein sequence ID" value="QOS17854.1"/>
    <property type="molecule type" value="Genomic_DNA"/>
</dbReference>
<name>A0A7M1W9G7_VIBPH</name>
<evidence type="ECO:0000313" key="2">
    <source>
        <dbReference type="EMBL" id="QOS15822.1"/>
    </source>
</evidence>
<evidence type="ECO:0000313" key="4">
    <source>
        <dbReference type="EMBL" id="QOS17160.1"/>
    </source>
</evidence>
<evidence type="ECO:0000313" key="15">
    <source>
        <dbReference type="EMBL" id="QOS29646.1"/>
    </source>
</evidence>
<dbReference type="EMBL" id="MT898256">
    <property type="protein sequence ID" value="QOS23929.1"/>
    <property type="molecule type" value="Genomic_DNA"/>
</dbReference>
<dbReference type="EMBL" id="MT898334">
    <property type="protein sequence ID" value="QOS26885.1"/>
    <property type="molecule type" value="Genomic_DNA"/>
</dbReference>
<dbReference type="EMBL" id="MT898249">
    <property type="protein sequence ID" value="QOS23684.1"/>
    <property type="molecule type" value="Genomic_DNA"/>
</dbReference>
<sequence length="374" mass="43116">MKNKKIGILNFHYSTHNYGAVLQAGAIYNSLKDLGYDVEQINYIPHENKLSFYALRRILAKVKSKIENREKNKDLSKVKNSVVFENFREKWLNVSSDNPITDSELKNLATRYFAVIVGSDQVWRPSMTQESALRYFLDFVSPKTRRISYAASFGVDYWKPALIPFFTKRVKYELNKFYAISVREDSGVKICKEISGVEAEHVLDPTLLVGREYFDTVINQGSKRLSDNECTGICYYKIDMPPSFTSAIETLSKVSGRRLNNIYYSEENGFLSVENWLSSIKNSHLMVTDSFHCVCFSLLFNKPFIYLPNDGRGMSRIHSLLGKLGLEFLICHDVKDINSVYVKSQKINYDEVNLALSREREKSKLFLKKSLSHE</sequence>
<dbReference type="EMBL" id="MT898287">
    <property type="protein sequence ID" value="QOS25129.1"/>
    <property type="molecule type" value="Genomic_DNA"/>
</dbReference>
<dbReference type="EMBL" id="MT898381">
    <property type="protein sequence ID" value="QOS28744.1"/>
    <property type="molecule type" value="Genomic_DNA"/>
</dbReference>
<dbReference type="AlphaFoldDB" id="A0A7M1W9G7"/>
<organism evidence="8">
    <name type="scientific">Vibrio parahaemolyticus</name>
    <dbReference type="NCBI Taxonomy" id="670"/>
    <lineage>
        <taxon>Bacteria</taxon>
        <taxon>Pseudomonadati</taxon>
        <taxon>Pseudomonadota</taxon>
        <taxon>Gammaproteobacteria</taxon>
        <taxon>Vibrionales</taxon>
        <taxon>Vibrionaceae</taxon>
        <taxon>Vibrio</taxon>
    </lineage>
</organism>
<dbReference type="RefSeq" id="WP_140369587.1">
    <property type="nucleotide sequence ID" value="NZ_CANUHW010000004.1"/>
</dbReference>
<dbReference type="Pfam" id="PF04230">
    <property type="entry name" value="PS_pyruv_trans"/>
    <property type="match status" value="1"/>
</dbReference>
<dbReference type="InterPro" id="IPR007345">
    <property type="entry name" value="Polysacch_pyruvyl_Trfase"/>
</dbReference>
<evidence type="ECO:0000313" key="7">
    <source>
        <dbReference type="EMBL" id="QOS23614.1"/>
    </source>
</evidence>
<dbReference type="EMBL" id="MT898333">
    <property type="protein sequence ID" value="QOS26851.1"/>
    <property type="molecule type" value="Genomic_DNA"/>
</dbReference>